<feature type="domain" description="Carbohydrate kinase FGGY N-terminal" evidence="4">
    <location>
        <begin position="47"/>
        <end position="211"/>
    </location>
</feature>
<comment type="caution">
    <text evidence="5">The sequence shown here is derived from an EMBL/GenBank/DDBJ whole genome shotgun (WGS) entry which is preliminary data.</text>
</comment>
<evidence type="ECO:0000313" key="6">
    <source>
        <dbReference type="Proteomes" id="UP001501319"/>
    </source>
</evidence>
<dbReference type="Gene3D" id="3.30.420.40">
    <property type="match status" value="2"/>
</dbReference>
<sequence>MSWLGIDIGTTNTKVCLIPDGRTMTARTPDSAGGLQAATLRLIDEIAQDHTLEGVGITGMAETGVPLDHDLQPLTPLITWRDQPGVEQAAELAAEIGPQELFARTGLRLSAKLPAVTWRWLGEDLRARTRTWAGAPDLVLAALTGAYATHLTHAQRLGVLDLRKRSWDPDLLKFGGLRADQLPRIAEPMTVTARTPAGIPVVLCGHDHLVASWAAGVRAPGQVADSLGTSEAVVTPSSALVLDDVLRQQGISSGWYADGRHGCAISGNGAAGGLIEQRLAYLDRDYNWLADILAQIGPPSAEVVAPYPAGRQAPAPDPATRYDVRADAEDPAMAMRALVDALALHARWMAEEQTSLLGIEWRSTVAFGGPVRLAGWMARKALASASPTLREFSVVAEDATGAVGAGLMASEVVTGEPAAVLESSSLPVNPVLADHWDSHFWHRFHRVVSGPQPT</sequence>
<dbReference type="GO" id="GO:0016301">
    <property type="term" value="F:kinase activity"/>
    <property type="evidence" value="ECO:0007669"/>
    <property type="project" value="UniProtKB-KW"/>
</dbReference>
<reference evidence="5 6" key="1">
    <citation type="journal article" date="2019" name="Int. J. Syst. Evol. Microbiol.">
        <title>The Global Catalogue of Microorganisms (GCM) 10K type strain sequencing project: providing services to taxonomists for standard genome sequencing and annotation.</title>
        <authorList>
            <consortium name="The Broad Institute Genomics Platform"/>
            <consortium name="The Broad Institute Genome Sequencing Center for Infectious Disease"/>
            <person name="Wu L."/>
            <person name="Ma J."/>
        </authorList>
    </citation>
    <scope>NUCLEOTIDE SEQUENCE [LARGE SCALE GENOMIC DNA]</scope>
    <source>
        <strain evidence="5 6">JCM 14306</strain>
    </source>
</reference>
<evidence type="ECO:0000259" key="4">
    <source>
        <dbReference type="Pfam" id="PF00370"/>
    </source>
</evidence>
<evidence type="ECO:0000256" key="2">
    <source>
        <dbReference type="ARBA" id="ARBA00022679"/>
    </source>
</evidence>
<accession>A0ABN2FKH0</accession>
<dbReference type="SUPFAM" id="SSF53067">
    <property type="entry name" value="Actin-like ATPase domain"/>
    <property type="match status" value="2"/>
</dbReference>
<organism evidence="5 6">
    <name type="scientific">Kribbella alba</name>
    <dbReference type="NCBI Taxonomy" id="190197"/>
    <lineage>
        <taxon>Bacteria</taxon>
        <taxon>Bacillati</taxon>
        <taxon>Actinomycetota</taxon>
        <taxon>Actinomycetes</taxon>
        <taxon>Propionibacteriales</taxon>
        <taxon>Kribbellaceae</taxon>
        <taxon>Kribbella</taxon>
    </lineage>
</organism>
<dbReference type="Pfam" id="PF00370">
    <property type="entry name" value="FGGY_N"/>
    <property type="match status" value="1"/>
</dbReference>
<dbReference type="PANTHER" id="PTHR43095">
    <property type="entry name" value="SUGAR KINASE"/>
    <property type="match status" value="1"/>
</dbReference>
<dbReference type="InterPro" id="IPR043129">
    <property type="entry name" value="ATPase_NBD"/>
</dbReference>
<evidence type="ECO:0000256" key="3">
    <source>
        <dbReference type="ARBA" id="ARBA00022777"/>
    </source>
</evidence>
<keyword evidence="2" id="KW-0808">Transferase</keyword>
<dbReference type="CDD" id="cd07773">
    <property type="entry name" value="ASKHA_NBD_FGGY_FK"/>
    <property type="match status" value="1"/>
</dbReference>
<keyword evidence="3 5" id="KW-0418">Kinase</keyword>
<dbReference type="InterPro" id="IPR050406">
    <property type="entry name" value="FGGY_Carb_Kinase"/>
</dbReference>
<proteinExistence type="inferred from homology"/>
<dbReference type="Proteomes" id="UP001501319">
    <property type="component" value="Unassembled WGS sequence"/>
</dbReference>
<gene>
    <name evidence="5" type="ORF">GCM10009744_47910</name>
</gene>
<name>A0ABN2FKH0_9ACTN</name>
<dbReference type="InterPro" id="IPR018484">
    <property type="entry name" value="FGGY_N"/>
</dbReference>
<evidence type="ECO:0000313" key="5">
    <source>
        <dbReference type="EMBL" id="GAA1650714.1"/>
    </source>
</evidence>
<dbReference type="RefSeq" id="WP_344114264.1">
    <property type="nucleotide sequence ID" value="NZ_BAAANE010000008.1"/>
</dbReference>
<dbReference type="EMBL" id="BAAANE010000008">
    <property type="protein sequence ID" value="GAA1650714.1"/>
    <property type="molecule type" value="Genomic_DNA"/>
</dbReference>
<comment type="similarity">
    <text evidence="1">Belongs to the FGGY kinase family.</text>
</comment>
<evidence type="ECO:0000256" key="1">
    <source>
        <dbReference type="ARBA" id="ARBA00009156"/>
    </source>
</evidence>
<protein>
    <submittedName>
        <fullName evidence="5">FGGY-family carbohydrate kinase</fullName>
    </submittedName>
</protein>
<keyword evidence="6" id="KW-1185">Reference proteome</keyword>